<evidence type="ECO:0000259" key="1">
    <source>
        <dbReference type="Pfam" id="PF01636"/>
    </source>
</evidence>
<dbReference type="RefSeq" id="WP_098038574.1">
    <property type="nucleotide sequence ID" value="NZ_CWGJ01000018.1"/>
</dbReference>
<keyword evidence="2" id="KW-0418">Kinase</keyword>
<proteinExistence type="predicted"/>
<dbReference type="AlphaFoldDB" id="A0A0H5DSG1"/>
<keyword evidence="2" id="KW-0808">Transferase</keyword>
<dbReference type="Proteomes" id="UP000220251">
    <property type="component" value="Unassembled WGS sequence"/>
</dbReference>
<evidence type="ECO:0000313" key="3">
    <source>
        <dbReference type="Proteomes" id="UP000220251"/>
    </source>
</evidence>
<keyword evidence="3" id="KW-1185">Reference proteome</keyword>
<protein>
    <submittedName>
        <fullName evidence="2">Putative choline/ethanolamine kinase</fullName>
    </submittedName>
</protein>
<name>A0A0H5DSG1_9BACT</name>
<reference evidence="3" key="1">
    <citation type="submission" date="2015-06" db="EMBL/GenBank/DDBJ databases">
        <authorList>
            <person name="Bertelli C."/>
        </authorList>
    </citation>
    <scope>NUCLEOTIDE SEQUENCE [LARGE SCALE GENOMIC DNA]</scope>
    <source>
        <strain evidence="3">CRIB-30</strain>
    </source>
</reference>
<gene>
    <name evidence="2" type="ORF">ELAC_1373</name>
</gene>
<evidence type="ECO:0000313" key="2">
    <source>
        <dbReference type="EMBL" id="CRX38709.1"/>
    </source>
</evidence>
<sequence length="309" mass="35370">MLADCPPSHYEIQIEKKYHSMEIRAQFVAKAFKTDQGLDSVSLMPLGGGASQSTYLLKSGQHSFVIKLFDDSAPLSDILLIFHSYQKAAEMEIGPSIRWLDVRQKALIMDYIEPRYTPANIKEALAALKIFHRPLRNEPFLTINQRIEEILLRDPDSHTLFHEAYKRMIQIEKAVGPPNAFCHFDFHRNNMIQGHAGVFLIDFDDAGPGHPFYDLAKLTLYGSKESKENILESYLERKPHPEECALFFLMEQTAYLSSASNRYLKWIIGSKTSDPLHCEAITALSLFLENTSKEGFESILKLCFEQRLH</sequence>
<dbReference type="SUPFAM" id="SSF56112">
    <property type="entry name" value="Protein kinase-like (PK-like)"/>
    <property type="match status" value="1"/>
</dbReference>
<organism evidence="2 3">
    <name type="scientific">Estrella lausannensis</name>
    <dbReference type="NCBI Taxonomy" id="483423"/>
    <lineage>
        <taxon>Bacteria</taxon>
        <taxon>Pseudomonadati</taxon>
        <taxon>Chlamydiota</taxon>
        <taxon>Chlamydiia</taxon>
        <taxon>Parachlamydiales</taxon>
        <taxon>Candidatus Criblamydiaceae</taxon>
        <taxon>Estrella</taxon>
    </lineage>
</organism>
<dbReference type="InterPro" id="IPR002575">
    <property type="entry name" value="Aminoglycoside_PTrfase"/>
</dbReference>
<dbReference type="EMBL" id="CWGJ01000018">
    <property type="protein sequence ID" value="CRX38709.1"/>
    <property type="molecule type" value="Genomic_DNA"/>
</dbReference>
<dbReference type="Gene3D" id="3.90.1200.10">
    <property type="match status" value="1"/>
</dbReference>
<dbReference type="Pfam" id="PF01636">
    <property type="entry name" value="APH"/>
    <property type="match status" value="1"/>
</dbReference>
<accession>A0A0H5DSG1</accession>
<dbReference type="OrthoDB" id="179763at2"/>
<dbReference type="InterPro" id="IPR011009">
    <property type="entry name" value="Kinase-like_dom_sf"/>
</dbReference>
<feature type="domain" description="Aminoglycoside phosphotransferase" evidence="1">
    <location>
        <begin position="44"/>
        <end position="246"/>
    </location>
</feature>
<dbReference type="GO" id="GO:0016301">
    <property type="term" value="F:kinase activity"/>
    <property type="evidence" value="ECO:0007669"/>
    <property type="project" value="UniProtKB-KW"/>
</dbReference>